<dbReference type="HAMAP" id="MF_00456">
    <property type="entry name" value="ProB"/>
    <property type="match status" value="1"/>
</dbReference>
<comment type="function">
    <text evidence="8">Catalyzes the transfer of a phosphate group to glutamate to form L-glutamate 5-phosphate.</text>
</comment>
<feature type="binding site" evidence="8">
    <location>
        <position position="147"/>
    </location>
    <ligand>
        <name>substrate</name>
    </ligand>
</feature>
<comment type="caution">
    <text evidence="10">The sequence shown here is derived from an EMBL/GenBank/DDBJ whole genome shotgun (WGS) entry which is preliminary data.</text>
</comment>
<dbReference type="GO" id="GO:0004349">
    <property type="term" value="F:glutamate 5-kinase activity"/>
    <property type="evidence" value="ECO:0007669"/>
    <property type="project" value="UniProtKB-UniRule"/>
</dbReference>
<comment type="similarity">
    <text evidence="8">Belongs to the glutamate 5-kinase family.</text>
</comment>
<comment type="catalytic activity">
    <reaction evidence="8">
        <text>L-glutamate + ATP = L-glutamyl 5-phosphate + ADP</text>
        <dbReference type="Rhea" id="RHEA:14877"/>
        <dbReference type="ChEBI" id="CHEBI:29985"/>
        <dbReference type="ChEBI" id="CHEBI:30616"/>
        <dbReference type="ChEBI" id="CHEBI:58274"/>
        <dbReference type="ChEBI" id="CHEBI:456216"/>
        <dbReference type="EC" id="2.7.2.11"/>
    </reaction>
</comment>
<dbReference type="InterPro" id="IPR011529">
    <property type="entry name" value="Glu_5kinase"/>
</dbReference>
<keyword evidence="5 8" id="KW-0547">Nucleotide-binding</keyword>
<accession>A0A1Z9YYG9</accession>
<dbReference type="NCBIfam" id="TIGR01027">
    <property type="entry name" value="proB"/>
    <property type="match status" value="1"/>
</dbReference>
<dbReference type="CDD" id="cd04242">
    <property type="entry name" value="AAK_G5K_ProB"/>
    <property type="match status" value="1"/>
</dbReference>
<dbReference type="EC" id="2.7.2.11" evidence="8"/>
<evidence type="ECO:0000256" key="3">
    <source>
        <dbReference type="ARBA" id="ARBA00022650"/>
    </source>
</evidence>
<dbReference type="PRINTS" id="PR00474">
    <property type="entry name" value="GLU5KINASE"/>
</dbReference>
<feature type="binding site" evidence="8">
    <location>
        <position position="20"/>
    </location>
    <ligand>
        <name>ATP</name>
        <dbReference type="ChEBI" id="CHEBI:30616"/>
    </ligand>
</feature>
<dbReference type="UniPathway" id="UPA00098">
    <property type="reaction ID" value="UER00359"/>
</dbReference>
<dbReference type="GO" id="GO:0055129">
    <property type="term" value="P:L-proline biosynthetic process"/>
    <property type="evidence" value="ECO:0007669"/>
    <property type="project" value="UniProtKB-UniRule"/>
</dbReference>
<dbReference type="Pfam" id="PF01472">
    <property type="entry name" value="PUA"/>
    <property type="match status" value="1"/>
</dbReference>
<dbReference type="GO" id="GO:0005524">
    <property type="term" value="F:ATP binding"/>
    <property type="evidence" value="ECO:0007669"/>
    <property type="project" value="UniProtKB-KW"/>
</dbReference>
<evidence type="ECO:0000256" key="6">
    <source>
        <dbReference type="ARBA" id="ARBA00022777"/>
    </source>
</evidence>
<dbReference type="RefSeq" id="WP_087620809.1">
    <property type="nucleotide sequence ID" value="NZ_JAKVJF010000025.1"/>
</dbReference>
<dbReference type="SMART" id="SM00359">
    <property type="entry name" value="PUA"/>
    <property type="match status" value="1"/>
</dbReference>
<dbReference type="SUPFAM" id="SSF88697">
    <property type="entry name" value="PUA domain-like"/>
    <property type="match status" value="1"/>
</dbReference>
<keyword evidence="6 8" id="KW-0418">Kinase</keyword>
<dbReference type="InterPro" id="IPR005715">
    <property type="entry name" value="Glu_5kinase/COase_Synthase"/>
</dbReference>
<dbReference type="GO" id="GO:0005829">
    <property type="term" value="C:cytosol"/>
    <property type="evidence" value="ECO:0007669"/>
    <property type="project" value="TreeGrafter"/>
</dbReference>
<evidence type="ECO:0000256" key="1">
    <source>
        <dbReference type="ARBA" id="ARBA00022490"/>
    </source>
</evidence>
<dbReference type="AlphaFoldDB" id="A0A1Z9YYG9"/>
<dbReference type="InterPro" id="IPR002478">
    <property type="entry name" value="PUA"/>
</dbReference>
<dbReference type="InterPro" id="IPR001057">
    <property type="entry name" value="Glu/AcGlu_kinase"/>
</dbReference>
<dbReference type="OrthoDB" id="9804434at2"/>
<feature type="binding site" evidence="8">
    <location>
        <begin position="179"/>
        <end position="180"/>
    </location>
    <ligand>
        <name>ATP</name>
        <dbReference type="ChEBI" id="CHEBI:30616"/>
    </ligand>
</feature>
<dbReference type="Proteomes" id="UP000196536">
    <property type="component" value="Unassembled WGS sequence"/>
</dbReference>
<dbReference type="PROSITE" id="PS00902">
    <property type="entry name" value="GLUTAMATE_5_KINASE"/>
    <property type="match status" value="1"/>
</dbReference>
<comment type="pathway">
    <text evidence="8">Amino-acid biosynthesis; L-proline biosynthesis; L-glutamate 5-semialdehyde from L-glutamate: step 1/2.</text>
</comment>
<dbReference type="Pfam" id="PF00696">
    <property type="entry name" value="AA_kinase"/>
    <property type="match status" value="1"/>
</dbReference>
<gene>
    <name evidence="8" type="primary">proB</name>
    <name evidence="10" type="ORF">CAP51_11070</name>
</gene>
<dbReference type="EMBL" id="NEXX01000003">
    <property type="protein sequence ID" value="OUY07212.1"/>
    <property type="molecule type" value="Genomic_DNA"/>
</dbReference>
<dbReference type="PROSITE" id="PS50890">
    <property type="entry name" value="PUA"/>
    <property type="match status" value="1"/>
</dbReference>
<sequence>MIEVINDKRVLSNCKRIVVKIGSALLTANGQGLDLNAIAHWAGQIAQLHDQDFEIILVSSGAVAEGMVRMHLPSRPEDLPSLQACAAIGQMGLVQAWSSVLEQHQIRAAQVLLTHDDLTDRRRYLNSCDALQHLIDWRVIPVINENDTVATDEIRFGDNDTLAAMVAAQVHADLLIILTDQQGMFDSDPRSNPDAKLLSTVRAMDDRLFDMAGGGGILGRGGMLTKVRAARLAAKSGCPTLIASGESENVLTRLMNGEMLGTLFTSDNDRITAHQQWLAAHLQTAGRLVLDDGAVKAIKENHRSLLPVGVKTVEGHFERGDVVECVDTIGLRVAVGRVNFSSRSADLIKGLASNKVQEVLGEARSLEMIHRNHMAIY</sequence>
<dbReference type="InterPro" id="IPR015947">
    <property type="entry name" value="PUA-like_sf"/>
</dbReference>
<evidence type="ECO:0000259" key="9">
    <source>
        <dbReference type="SMART" id="SM00359"/>
    </source>
</evidence>
<feature type="binding site" evidence="8">
    <location>
        <position position="60"/>
    </location>
    <ligand>
        <name>substrate</name>
    </ligand>
</feature>
<feature type="binding site" evidence="8">
    <location>
        <position position="159"/>
    </location>
    <ligand>
        <name>substrate</name>
    </ligand>
</feature>
<evidence type="ECO:0000256" key="7">
    <source>
        <dbReference type="ARBA" id="ARBA00022840"/>
    </source>
</evidence>
<dbReference type="GO" id="GO:0003723">
    <property type="term" value="F:RNA binding"/>
    <property type="evidence" value="ECO:0007669"/>
    <property type="project" value="InterPro"/>
</dbReference>
<evidence type="ECO:0000313" key="11">
    <source>
        <dbReference type="Proteomes" id="UP000196536"/>
    </source>
</evidence>
<keyword evidence="4 8" id="KW-0808">Transferase</keyword>
<evidence type="ECO:0000256" key="5">
    <source>
        <dbReference type="ARBA" id="ARBA00022741"/>
    </source>
</evidence>
<evidence type="ECO:0000313" key="10">
    <source>
        <dbReference type="EMBL" id="OUY07212.1"/>
    </source>
</evidence>
<dbReference type="PIRSF" id="PIRSF000729">
    <property type="entry name" value="GK"/>
    <property type="match status" value="1"/>
</dbReference>
<reference evidence="10 11" key="1">
    <citation type="submission" date="2017-05" db="EMBL/GenBank/DDBJ databases">
        <title>Acinetobacter populi ANC 5415 (= PBJ7), whole genome shotgun sequencing project.</title>
        <authorList>
            <person name="Nemec A."/>
            <person name="Radolfova-Krizova L."/>
        </authorList>
    </citation>
    <scope>NUCLEOTIDE SEQUENCE [LARGE SCALE GENOMIC DNA]</scope>
    <source>
        <strain evidence="10 11">PBJ7</strain>
    </source>
</reference>
<protein>
    <recommendedName>
        <fullName evidence="8">Glutamate 5-kinase</fullName>
        <ecNumber evidence="8">2.7.2.11</ecNumber>
    </recommendedName>
    <alternativeName>
        <fullName evidence="8">Gamma-glutamyl kinase</fullName>
        <shortName evidence="8">GK</shortName>
    </alternativeName>
</protein>
<proteinExistence type="inferred from homology"/>
<dbReference type="InterPro" id="IPR019797">
    <property type="entry name" value="Glutamate_5-kinase_CS"/>
</dbReference>
<dbReference type="Gene3D" id="3.40.1160.10">
    <property type="entry name" value="Acetylglutamate kinase-like"/>
    <property type="match status" value="2"/>
</dbReference>
<dbReference type="InterPro" id="IPR041739">
    <property type="entry name" value="G5K_ProB"/>
</dbReference>
<dbReference type="PANTHER" id="PTHR43654">
    <property type="entry name" value="GLUTAMATE 5-KINASE"/>
    <property type="match status" value="1"/>
</dbReference>
<dbReference type="Gene3D" id="2.30.130.10">
    <property type="entry name" value="PUA domain"/>
    <property type="match status" value="1"/>
</dbReference>
<keyword evidence="7 8" id="KW-0067">ATP-binding</keyword>
<keyword evidence="3 8" id="KW-0641">Proline biosynthesis</keyword>
<name>A0A1Z9YYG9_9GAMM</name>
<keyword evidence="1 8" id="KW-0963">Cytoplasm</keyword>
<keyword evidence="11" id="KW-1185">Reference proteome</keyword>
<evidence type="ECO:0000256" key="2">
    <source>
        <dbReference type="ARBA" id="ARBA00022605"/>
    </source>
</evidence>
<dbReference type="InterPro" id="IPR036974">
    <property type="entry name" value="PUA_sf"/>
</dbReference>
<comment type="subcellular location">
    <subcellularLocation>
        <location evidence="8">Cytoplasm</location>
    </subcellularLocation>
</comment>
<dbReference type="FunFam" id="3.40.1160.10:FF:000018">
    <property type="entry name" value="Glutamate 5-kinase"/>
    <property type="match status" value="1"/>
</dbReference>
<feature type="domain" description="PUA" evidence="9">
    <location>
        <begin position="286"/>
        <end position="361"/>
    </location>
</feature>
<dbReference type="InterPro" id="IPR036393">
    <property type="entry name" value="AceGlu_kinase-like_sf"/>
</dbReference>
<keyword evidence="2 8" id="KW-0028">Amino-acid biosynthesis</keyword>
<dbReference type="SUPFAM" id="SSF53633">
    <property type="entry name" value="Carbamate kinase-like"/>
    <property type="match status" value="1"/>
</dbReference>
<dbReference type="InterPro" id="IPR001048">
    <property type="entry name" value="Asp/Glu/Uridylate_kinase"/>
</dbReference>
<evidence type="ECO:0000256" key="8">
    <source>
        <dbReference type="HAMAP-Rule" id="MF_00456"/>
    </source>
</evidence>
<comment type="caution">
    <text evidence="8">Lacks conserved residue(s) required for the propagation of feature annotation.</text>
</comment>
<dbReference type="CDD" id="cd21157">
    <property type="entry name" value="PUA_G5K"/>
    <property type="match status" value="1"/>
</dbReference>
<evidence type="ECO:0000256" key="4">
    <source>
        <dbReference type="ARBA" id="ARBA00022679"/>
    </source>
</evidence>
<organism evidence="10 11">
    <name type="scientific">Acinetobacter populi</name>
    <dbReference type="NCBI Taxonomy" id="1582270"/>
    <lineage>
        <taxon>Bacteria</taxon>
        <taxon>Pseudomonadati</taxon>
        <taxon>Pseudomonadota</taxon>
        <taxon>Gammaproteobacteria</taxon>
        <taxon>Moraxellales</taxon>
        <taxon>Moraxellaceae</taxon>
        <taxon>Acinetobacter</taxon>
    </lineage>
</organism>
<dbReference type="PANTHER" id="PTHR43654:SF1">
    <property type="entry name" value="ISOPENTENYL PHOSPHATE KINASE"/>
    <property type="match status" value="1"/>
</dbReference>